<evidence type="ECO:0000256" key="4">
    <source>
        <dbReference type="SAM" id="SignalP"/>
    </source>
</evidence>
<dbReference type="Ensembl" id="ENSPMAT00000004695.1">
    <property type="protein sequence ID" value="ENSPMAP00000004676.1"/>
    <property type="gene ID" value="ENSPMAG00000004069.1"/>
</dbReference>
<organism evidence="6">
    <name type="scientific">Petromyzon marinus</name>
    <name type="common">Sea lamprey</name>
    <dbReference type="NCBI Taxonomy" id="7757"/>
    <lineage>
        <taxon>Eukaryota</taxon>
        <taxon>Metazoa</taxon>
        <taxon>Chordata</taxon>
        <taxon>Craniata</taxon>
        <taxon>Vertebrata</taxon>
        <taxon>Cyclostomata</taxon>
        <taxon>Hyperoartia</taxon>
        <taxon>Petromyzontiformes</taxon>
        <taxon>Petromyzontidae</taxon>
        <taxon>Petromyzon</taxon>
    </lineage>
</organism>
<dbReference type="PANTHER" id="PTHR24369">
    <property type="entry name" value="ANTIGEN BSP, PUTATIVE-RELATED"/>
    <property type="match status" value="1"/>
</dbReference>
<evidence type="ECO:0000313" key="6">
    <source>
        <dbReference type="Ensembl" id="ENSPMAP00000004676.1"/>
    </source>
</evidence>
<dbReference type="InterPro" id="IPR050541">
    <property type="entry name" value="LRR_TM_domain-containing"/>
</dbReference>
<reference evidence="6" key="1">
    <citation type="submission" date="2025-08" db="UniProtKB">
        <authorList>
            <consortium name="Ensembl"/>
        </authorList>
    </citation>
    <scope>IDENTIFICATION</scope>
</reference>
<dbReference type="SMART" id="SM00369">
    <property type="entry name" value="LRR_TYP"/>
    <property type="match status" value="3"/>
</dbReference>
<sequence>MWIKWIATLVAFGALVQSAVACPSQCSCSGTDVQCDRRSLVSVPAGIPTNAQILQLQVNKITKLEPGVFDSLAALVNSCLDPNQLTPIRAGAFHQLVSLKELFLQSEELVSLPTGVFDKLTQLAHLELQNNQLKGSIPRGAFDNLKSLTHIWLYNNPWDC</sequence>
<evidence type="ECO:0000259" key="5">
    <source>
        <dbReference type="SMART" id="SM00013"/>
    </source>
</evidence>
<dbReference type="InterPro" id="IPR000372">
    <property type="entry name" value="LRRNT"/>
</dbReference>
<dbReference type="SMART" id="SM00013">
    <property type="entry name" value="LRRNT"/>
    <property type="match status" value="1"/>
</dbReference>
<dbReference type="InterPro" id="IPR032675">
    <property type="entry name" value="LRR_dom_sf"/>
</dbReference>
<dbReference type="AlphaFoldDB" id="S4RHJ4"/>
<dbReference type="Pfam" id="PF01462">
    <property type="entry name" value="LRRNT"/>
    <property type="match status" value="1"/>
</dbReference>
<protein>
    <recommendedName>
        <fullName evidence="5">LRRNT domain-containing protein</fullName>
    </recommendedName>
</protein>
<dbReference type="PANTHER" id="PTHR24369:SF211">
    <property type="entry name" value="LEUCINE-RICH REPEAT-CONTAINING PROTEIN 15-LIKE"/>
    <property type="match status" value="1"/>
</dbReference>
<proteinExistence type="predicted"/>
<dbReference type="Gene3D" id="3.80.10.10">
    <property type="entry name" value="Ribonuclease Inhibitor"/>
    <property type="match status" value="1"/>
</dbReference>
<keyword evidence="1" id="KW-0433">Leucine-rich repeat</keyword>
<dbReference type="Pfam" id="PF13855">
    <property type="entry name" value="LRR_8"/>
    <property type="match status" value="1"/>
</dbReference>
<dbReference type="InterPro" id="IPR001611">
    <property type="entry name" value="Leu-rich_rpt"/>
</dbReference>
<keyword evidence="3" id="KW-0677">Repeat</keyword>
<keyword evidence="2 4" id="KW-0732">Signal</keyword>
<feature type="chain" id="PRO_5004522567" description="LRRNT domain-containing protein" evidence="4">
    <location>
        <begin position="22"/>
        <end position="160"/>
    </location>
</feature>
<dbReference type="GeneTree" id="ENSGT00940000161826"/>
<dbReference type="InterPro" id="IPR003591">
    <property type="entry name" value="Leu-rich_rpt_typical-subtyp"/>
</dbReference>
<accession>S4RHJ4</accession>
<evidence type="ECO:0000256" key="3">
    <source>
        <dbReference type="ARBA" id="ARBA00022737"/>
    </source>
</evidence>
<evidence type="ECO:0000256" key="2">
    <source>
        <dbReference type="ARBA" id="ARBA00022729"/>
    </source>
</evidence>
<reference evidence="6" key="2">
    <citation type="submission" date="2025-09" db="UniProtKB">
        <authorList>
            <consortium name="Ensembl"/>
        </authorList>
    </citation>
    <scope>IDENTIFICATION</scope>
</reference>
<feature type="domain" description="LRRNT" evidence="5">
    <location>
        <begin position="21"/>
        <end position="53"/>
    </location>
</feature>
<name>S4RHJ4_PETMA</name>
<evidence type="ECO:0000256" key="1">
    <source>
        <dbReference type="ARBA" id="ARBA00022614"/>
    </source>
</evidence>
<dbReference type="GO" id="GO:0005886">
    <property type="term" value="C:plasma membrane"/>
    <property type="evidence" value="ECO:0007669"/>
    <property type="project" value="TreeGrafter"/>
</dbReference>
<dbReference type="PROSITE" id="PS51257">
    <property type="entry name" value="PROKAR_LIPOPROTEIN"/>
    <property type="match status" value="1"/>
</dbReference>
<feature type="signal peptide" evidence="4">
    <location>
        <begin position="1"/>
        <end position="21"/>
    </location>
</feature>
<dbReference type="SUPFAM" id="SSF52058">
    <property type="entry name" value="L domain-like"/>
    <property type="match status" value="1"/>
</dbReference>